<keyword evidence="3" id="KW-1185">Reference proteome</keyword>
<sequence length="62" mass="6934">MAQKNGTSEQRGHPAPSRGSGRSYSYRQQKHQRVGTLVRGVSSIRNSSTNFKATYAKRHETV</sequence>
<organism evidence="2 3">
    <name type="scientific">Elaphomyces granulatus</name>
    <dbReference type="NCBI Taxonomy" id="519963"/>
    <lineage>
        <taxon>Eukaryota</taxon>
        <taxon>Fungi</taxon>
        <taxon>Dikarya</taxon>
        <taxon>Ascomycota</taxon>
        <taxon>Pezizomycotina</taxon>
        <taxon>Eurotiomycetes</taxon>
        <taxon>Eurotiomycetidae</taxon>
        <taxon>Eurotiales</taxon>
        <taxon>Elaphomycetaceae</taxon>
        <taxon>Elaphomyces</taxon>
    </lineage>
</organism>
<gene>
    <name evidence="2" type="ORF">Egran_04727</name>
</gene>
<feature type="compositionally biased region" description="Low complexity" evidence="1">
    <location>
        <begin position="17"/>
        <end position="27"/>
    </location>
</feature>
<evidence type="ECO:0000256" key="1">
    <source>
        <dbReference type="SAM" id="MobiDB-lite"/>
    </source>
</evidence>
<dbReference type="AlphaFoldDB" id="A0A232LTL9"/>
<feature type="region of interest" description="Disordered" evidence="1">
    <location>
        <begin position="1"/>
        <end position="41"/>
    </location>
</feature>
<evidence type="ECO:0000313" key="3">
    <source>
        <dbReference type="Proteomes" id="UP000243515"/>
    </source>
</evidence>
<name>A0A232LTL9_9EURO</name>
<protein>
    <submittedName>
        <fullName evidence="2">Uncharacterized protein</fullName>
    </submittedName>
</protein>
<dbReference type="Proteomes" id="UP000243515">
    <property type="component" value="Unassembled WGS sequence"/>
</dbReference>
<comment type="caution">
    <text evidence="2">The sequence shown here is derived from an EMBL/GenBank/DDBJ whole genome shotgun (WGS) entry which is preliminary data.</text>
</comment>
<proteinExistence type="predicted"/>
<evidence type="ECO:0000313" key="2">
    <source>
        <dbReference type="EMBL" id="OXV07510.1"/>
    </source>
</evidence>
<dbReference type="EMBL" id="NPHW01004797">
    <property type="protein sequence ID" value="OXV07510.1"/>
    <property type="molecule type" value="Genomic_DNA"/>
</dbReference>
<feature type="non-terminal residue" evidence="2">
    <location>
        <position position="62"/>
    </location>
</feature>
<reference evidence="2 3" key="1">
    <citation type="journal article" date="2015" name="Environ. Microbiol.">
        <title>Metagenome sequence of Elaphomyces granulatus from sporocarp tissue reveals Ascomycota ectomycorrhizal fingerprints of genome expansion and a Proteobacteria-rich microbiome.</title>
        <authorList>
            <person name="Quandt C.A."/>
            <person name="Kohler A."/>
            <person name="Hesse C.N."/>
            <person name="Sharpton T.J."/>
            <person name="Martin F."/>
            <person name="Spatafora J.W."/>
        </authorList>
    </citation>
    <scope>NUCLEOTIDE SEQUENCE [LARGE SCALE GENOMIC DNA]</scope>
    <source>
        <strain evidence="2 3">OSC145934</strain>
    </source>
</reference>
<accession>A0A232LTL9</accession>